<evidence type="ECO:0000313" key="5">
    <source>
        <dbReference type="Proteomes" id="UP000075243"/>
    </source>
</evidence>
<dbReference type="GO" id="GO:0004252">
    <property type="term" value="F:serine-type endopeptidase activity"/>
    <property type="evidence" value="ECO:0007669"/>
    <property type="project" value="InterPro"/>
</dbReference>
<gene>
    <name evidence="4" type="ORF">KK1_031616</name>
</gene>
<dbReference type="STRING" id="3821.A0A151RW56"/>
<name>A0A151RW56_CAJCA</name>
<dbReference type="Gene3D" id="3.40.50.200">
    <property type="entry name" value="Peptidase S8/S53 domain"/>
    <property type="match status" value="1"/>
</dbReference>
<evidence type="ECO:0000313" key="4">
    <source>
        <dbReference type="EMBL" id="KYP46775.1"/>
    </source>
</evidence>
<dbReference type="GO" id="GO:0005576">
    <property type="term" value="C:extracellular region"/>
    <property type="evidence" value="ECO:0007669"/>
    <property type="project" value="UniProtKB-SubCell"/>
</dbReference>
<protein>
    <submittedName>
        <fullName evidence="4">Subtilisin-like protease</fullName>
    </submittedName>
</protein>
<dbReference type="OMA" id="MRWHLAM"/>
<dbReference type="SUPFAM" id="SSF52743">
    <property type="entry name" value="Subtilisin-like"/>
    <property type="match status" value="1"/>
</dbReference>
<evidence type="ECO:0000256" key="1">
    <source>
        <dbReference type="ARBA" id="ARBA00004613"/>
    </source>
</evidence>
<dbReference type="PANTHER" id="PTHR10795">
    <property type="entry name" value="PROPROTEIN CONVERTASE SUBTILISIN/KEXIN"/>
    <property type="match status" value="1"/>
</dbReference>
<dbReference type="AlphaFoldDB" id="A0A151RW56"/>
<dbReference type="InterPro" id="IPR045051">
    <property type="entry name" value="SBT"/>
</dbReference>
<sequence>MRWHLAMYKVCWSSGCFDSDILAAFDVAVADGIDVASLSVGGMVVPYHLDVIAIGAFGAPSNGVFVSASARNGCPGGLTVTNVVPWVTTVGAGTMDRDFLADVKLGNGKIVPGVGIYDGPGLTPSRMYPIVYVGVEQFGGGDGYSS</sequence>
<dbReference type="GO" id="GO:0006508">
    <property type="term" value="P:proteolysis"/>
    <property type="evidence" value="ECO:0007669"/>
    <property type="project" value="UniProtKB-KW"/>
</dbReference>
<keyword evidence="3" id="KW-0732">Signal</keyword>
<dbReference type="EMBL" id="KQ483547">
    <property type="protein sequence ID" value="KYP46775.1"/>
    <property type="molecule type" value="Genomic_DNA"/>
</dbReference>
<proteinExistence type="inferred from homology"/>
<keyword evidence="5" id="KW-1185">Reference proteome</keyword>
<dbReference type="InterPro" id="IPR036852">
    <property type="entry name" value="Peptidase_S8/S53_dom_sf"/>
</dbReference>
<evidence type="ECO:0000256" key="3">
    <source>
        <dbReference type="ARBA" id="ARBA00022729"/>
    </source>
</evidence>
<dbReference type="Gramene" id="C.cajan_31909.t">
    <property type="protein sequence ID" value="C.cajan_31909.t.cds1"/>
    <property type="gene ID" value="C.cajan_31909"/>
</dbReference>
<organism evidence="4 5">
    <name type="scientific">Cajanus cajan</name>
    <name type="common">Pigeon pea</name>
    <name type="synonym">Cajanus indicus</name>
    <dbReference type="NCBI Taxonomy" id="3821"/>
    <lineage>
        <taxon>Eukaryota</taxon>
        <taxon>Viridiplantae</taxon>
        <taxon>Streptophyta</taxon>
        <taxon>Embryophyta</taxon>
        <taxon>Tracheophyta</taxon>
        <taxon>Spermatophyta</taxon>
        <taxon>Magnoliopsida</taxon>
        <taxon>eudicotyledons</taxon>
        <taxon>Gunneridae</taxon>
        <taxon>Pentapetalae</taxon>
        <taxon>rosids</taxon>
        <taxon>fabids</taxon>
        <taxon>Fabales</taxon>
        <taxon>Fabaceae</taxon>
        <taxon>Papilionoideae</taxon>
        <taxon>50 kb inversion clade</taxon>
        <taxon>NPAAA clade</taxon>
        <taxon>indigoferoid/millettioid clade</taxon>
        <taxon>Phaseoleae</taxon>
        <taxon>Cajanus</taxon>
    </lineage>
</organism>
<keyword evidence="4" id="KW-0378">Hydrolase</keyword>
<dbReference type="OrthoDB" id="4803627at2759"/>
<keyword evidence="4" id="KW-0645">Protease</keyword>
<reference evidence="4" key="1">
    <citation type="journal article" date="2012" name="Nat. Biotechnol.">
        <title>Draft genome sequence of pigeonpea (Cajanus cajan), an orphan legume crop of resource-poor farmers.</title>
        <authorList>
            <person name="Varshney R.K."/>
            <person name="Chen W."/>
            <person name="Li Y."/>
            <person name="Bharti A.K."/>
            <person name="Saxena R.K."/>
            <person name="Schlueter J.A."/>
            <person name="Donoghue M.T."/>
            <person name="Azam S."/>
            <person name="Fan G."/>
            <person name="Whaley A.M."/>
            <person name="Farmer A.D."/>
            <person name="Sheridan J."/>
            <person name="Iwata A."/>
            <person name="Tuteja R."/>
            <person name="Penmetsa R.V."/>
            <person name="Wu W."/>
            <person name="Upadhyaya H.D."/>
            <person name="Yang S.P."/>
            <person name="Shah T."/>
            <person name="Saxena K.B."/>
            <person name="Michael T."/>
            <person name="McCombie W.R."/>
            <person name="Yang B."/>
            <person name="Zhang G."/>
            <person name="Yang H."/>
            <person name="Wang J."/>
            <person name="Spillane C."/>
            <person name="Cook D.R."/>
            <person name="May G.D."/>
            <person name="Xu X."/>
            <person name="Jackson S.A."/>
        </authorList>
    </citation>
    <scope>NUCLEOTIDE SEQUENCE [LARGE SCALE GENOMIC DNA]</scope>
</reference>
<dbReference type="Gene3D" id="3.50.30.30">
    <property type="match status" value="1"/>
</dbReference>
<comment type="similarity">
    <text evidence="2">Belongs to the peptidase S8 family.</text>
</comment>
<evidence type="ECO:0000256" key="2">
    <source>
        <dbReference type="ARBA" id="ARBA00011073"/>
    </source>
</evidence>
<accession>A0A151RW56</accession>
<dbReference type="Proteomes" id="UP000075243">
    <property type="component" value="Unassembled WGS sequence"/>
</dbReference>
<comment type="subcellular location">
    <subcellularLocation>
        <location evidence="1">Secreted</location>
    </subcellularLocation>
</comment>